<dbReference type="EMBL" id="JOTP01000021">
    <property type="protein sequence ID" value="KEP25543.1"/>
    <property type="molecule type" value="Genomic_DNA"/>
</dbReference>
<dbReference type="Proteomes" id="UP000028091">
    <property type="component" value="Unassembled WGS sequence"/>
</dbReference>
<protein>
    <submittedName>
        <fullName evidence="2">Membrane protein</fullName>
    </submittedName>
</protein>
<keyword evidence="1" id="KW-0812">Transmembrane</keyword>
<organism evidence="2 3">
    <name type="scientific">Bacillus zhangzhouensis</name>
    <dbReference type="NCBI Taxonomy" id="1178540"/>
    <lineage>
        <taxon>Bacteria</taxon>
        <taxon>Bacillati</taxon>
        <taxon>Bacillota</taxon>
        <taxon>Bacilli</taxon>
        <taxon>Bacillales</taxon>
        <taxon>Bacillaceae</taxon>
        <taxon>Bacillus</taxon>
    </lineage>
</organism>
<dbReference type="InterPro" id="IPR010699">
    <property type="entry name" value="DUF1275"/>
</dbReference>
<dbReference type="OrthoDB" id="4272751at2"/>
<feature type="transmembrane region" description="Helical" evidence="1">
    <location>
        <begin position="180"/>
        <end position="199"/>
    </location>
</feature>
<reference evidence="2 3" key="1">
    <citation type="submission" date="2012-09" db="EMBL/GenBank/DDBJ databases">
        <title>Genome Sequence of Bacillus sp. DW5-4.</title>
        <authorList>
            <person name="Lai Q."/>
            <person name="Liu Y."/>
            <person name="Shao Z."/>
        </authorList>
    </citation>
    <scope>NUCLEOTIDE SEQUENCE [LARGE SCALE GENOMIC DNA]</scope>
    <source>
        <strain evidence="2 3">DW5-4</strain>
    </source>
</reference>
<sequence>MTILTAHSFRNIALIFLCLSAGIVDVIGYLSLGHVFTANMTGNIVLLGIAAGSSLQLTALHSIIALSGFVLGVLLAVVMGGKHEKTFWPKAVTRIFIIEVMILLLFALMIILPYTQGAYFLLIILLSMAMGMQTTAARKLNVAGISTTVLTSTLANLFEDLAQRLSHSEKRKAPIQHVSLMRIGSIVFYCLGAALAAYTDAYDPFIIIWLPICILGVIVITATFKHFHQLK</sequence>
<keyword evidence="1" id="KW-0472">Membrane</keyword>
<feature type="transmembrane region" description="Helical" evidence="1">
    <location>
        <begin position="91"/>
        <end position="112"/>
    </location>
</feature>
<dbReference type="AlphaFoldDB" id="A0A081L8G7"/>
<evidence type="ECO:0000313" key="3">
    <source>
        <dbReference type="Proteomes" id="UP000028091"/>
    </source>
</evidence>
<feature type="transmembrane region" description="Helical" evidence="1">
    <location>
        <begin position="57"/>
        <end position="79"/>
    </location>
</feature>
<feature type="transmembrane region" description="Helical" evidence="1">
    <location>
        <begin position="118"/>
        <end position="137"/>
    </location>
</feature>
<evidence type="ECO:0000313" key="2">
    <source>
        <dbReference type="EMBL" id="KEP25543.1"/>
    </source>
</evidence>
<dbReference type="PANTHER" id="PTHR37314:SF4">
    <property type="entry name" value="UPF0700 TRANSMEMBRANE PROTEIN YOAK"/>
    <property type="match status" value="1"/>
</dbReference>
<evidence type="ECO:0000256" key="1">
    <source>
        <dbReference type="SAM" id="Phobius"/>
    </source>
</evidence>
<name>A0A081L8G7_9BACI</name>
<gene>
    <name evidence="2" type="ORF">BA70_08575</name>
</gene>
<dbReference type="eggNOG" id="COG3619">
    <property type="taxonomic scope" value="Bacteria"/>
</dbReference>
<dbReference type="RefSeq" id="WP_034323805.1">
    <property type="nucleotide sequence ID" value="NZ_JOTP01000021.1"/>
</dbReference>
<feature type="transmembrane region" description="Helical" evidence="1">
    <location>
        <begin position="205"/>
        <end position="224"/>
    </location>
</feature>
<feature type="transmembrane region" description="Helical" evidence="1">
    <location>
        <begin position="12"/>
        <end position="37"/>
    </location>
</feature>
<keyword evidence="3" id="KW-1185">Reference proteome</keyword>
<accession>A0A081L8G7</accession>
<proteinExistence type="predicted"/>
<dbReference type="Pfam" id="PF06912">
    <property type="entry name" value="DUF1275"/>
    <property type="match status" value="1"/>
</dbReference>
<comment type="caution">
    <text evidence="2">The sequence shown here is derived from an EMBL/GenBank/DDBJ whole genome shotgun (WGS) entry which is preliminary data.</text>
</comment>
<keyword evidence="1" id="KW-1133">Transmembrane helix</keyword>
<dbReference type="PANTHER" id="PTHR37314">
    <property type="entry name" value="SLR0142 PROTEIN"/>
    <property type="match status" value="1"/>
</dbReference>